<evidence type="ECO:0000313" key="1">
    <source>
        <dbReference type="EMBL" id="GAU25380.1"/>
    </source>
</evidence>
<organism evidence="1 2">
    <name type="scientific">Trifolium subterraneum</name>
    <name type="common">Subterranean clover</name>
    <dbReference type="NCBI Taxonomy" id="3900"/>
    <lineage>
        <taxon>Eukaryota</taxon>
        <taxon>Viridiplantae</taxon>
        <taxon>Streptophyta</taxon>
        <taxon>Embryophyta</taxon>
        <taxon>Tracheophyta</taxon>
        <taxon>Spermatophyta</taxon>
        <taxon>Magnoliopsida</taxon>
        <taxon>eudicotyledons</taxon>
        <taxon>Gunneridae</taxon>
        <taxon>Pentapetalae</taxon>
        <taxon>rosids</taxon>
        <taxon>fabids</taxon>
        <taxon>Fabales</taxon>
        <taxon>Fabaceae</taxon>
        <taxon>Papilionoideae</taxon>
        <taxon>50 kb inversion clade</taxon>
        <taxon>NPAAA clade</taxon>
        <taxon>Hologalegina</taxon>
        <taxon>IRL clade</taxon>
        <taxon>Trifolieae</taxon>
        <taxon>Trifolium</taxon>
    </lineage>
</organism>
<keyword evidence="2" id="KW-1185">Reference proteome</keyword>
<reference evidence="2" key="1">
    <citation type="journal article" date="2017" name="Front. Plant Sci.">
        <title>Climate Clever Clovers: New Paradigm to Reduce the Environmental Footprint of Ruminants by Breeding Low Methanogenic Forages Utilizing Haplotype Variation.</title>
        <authorList>
            <person name="Kaur P."/>
            <person name="Appels R."/>
            <person name="Bayer P.E."/>
            <person name="Keeble-Gagnere G."/>
            <person name="Wang J."/>
            <person name="Hirakawa H."/>
            <person name="Shirasawa K."/>
            <person name="Vercoe P."/>
            <person name="Stefanova K."/>
            <person name="Durmic Z."/>
            <person name="Nichols P."/>
            <person name="Revell C."/>
            <person name="Isobe S.N."/>
            <person name="Edwards D."/>
            <person name="Erskine W."/>
        </authorList>
    </citation>
    <scope>NUCLEOTIDE SEQUENCE [LARGE SCALE GENOMIC DNA]</scope>
    <source>
        <strain evidence="2">cv. Daliak</strain>
    </source>
</reference>
<proteinExistence type="predicted"/>
<dbReference type="PANTHER" id="PTHR48222">
    <property type="entry name" value="PROTEINASE INHIBITOR, PROPEPTIDE"/>
    <property type="match status" value="1"/>
</dbReference>
<name>A0A2Z6MPC1_TRISU</name>
<evidence type="ECO:0000313" key="2">
    <source>
        <dbReference type="Proteomes" id="UP000242715"/>
    </source>
</evidence>
<accession>A0A2Z6MPC1</accession>
<dbReference type="EMBL" id="DF973311">
    <property type="protein sequence ID" value="GAU25380.1"/>
    <property type="molecule type" value="Genomic_DNA"/>
</dbReference>
<dbReference type="Gene3D" id="3.30.70.80">
    <property type="entry name" value="Peptidase S8 propeptide/proteinase inhibitor I9"/>
    <property type="match status" value="1"/>
</dbReference>
<gene>
    <name evidence="1" type="ORF">TSUD_70330</name>
</gene>
<dbReference type="Proteomes" id="UP000242715">
    <property type="component" value="Unassembled WGS sequence"/>
</dbReference>
<sequence>MMMMMRMFLKPSHSMKPFDYTVTAATPSSSGAKRCSIHVVQCNEKPKDKDPEDFYIQTLTAVLGSEEAAQKAYIFDLGGYNGFAVANLTPEQADQISSKATMYFSCL</sequence>
<dbReference type="OrthoDB" id="1411679at2759"/>
<dbReference type="PANTHER" id="PTHR48222:SF4">
    <property type="entry name" value="PROTEINASE INHIBITOR, PROPEPTIDE"/>
    <property type="match status" value="1"/>
</dbReference>
<dbReference type="InterPro" id="IPR037045">
    <property type="entry name" value="S8pro/Inhibitor_I9_sf"/>
</dbReference>
<protein>
    <recommendedName>
        <fullName evidence="3">Inhibitor I9 domain-containing protein</fullName>
    </recommendedName>
</protein>
<dbReference type="AlphaFoldDB" id="A0A2Z6MPC1"/>
<evidence type="ECO:0008006" key="3">
    <source>
        <dbReference type="Google" id="ProtNLM"/>
    </source>
</evidence>